<evidence type="ECO:0008006" key="4">
    <source>
        <dbReference type="Google" id="ProtNLM"/>
    </source>
</evidence>
<evidence type="ECO:0000256" key="1">
    <source>
        <dbReference type="SAM" id="Phobius"/>
    </source>
</evidence>
<keyword evidence="3" id="KW-1185">Reference proteome</keyword>
<feature type="transmembrane region" description="Helical" evidence="1">
    <location>
        <begin position="391"/>
        <end position="414"/>
    </location>
</feature>
<evidence type="ECO:0000313" key="3">
    <source>
        <dbReference type="Proteomes" id="UP001597417"/>
    </source>
</evidence>
<gene>
    <name evidence="2" type="ORF">ACFSXZ_20935</name>
</gene>
<dbReference type="Proteomes" id="UP001597417">
    <property type="component" value="Unassembled WGS sequence"/>
</dbReference>
<accession>A0ABW5FWF5</accession>
<keyword evidence="1" id="KW-1133">Transmembrane helix</keyword>
<protein>
    <recommendedName>
        <fullName evidence="4">Oxidoreductase</fullName>
    </recommendedName>
</protein>
<organism evidence="2 3">
    <name type="scientific">Amycolatopsis pigmentata</name>
    <dbReference type="NCBI Taxonomy" id="450801"/>
    <lineage>
        <taxon>Bacteria</taxon>
        <taxon>Bacillati</taxon>
        <taxon>Actinomycetota</taxon>
        <taxon>Actinomycetes</taxon>
        <taxon>Pseudonocardiales</taxon>
        <taxon>Pseudonocardiaceae</taxon>
        <taxon>Amycolatopsis</taxon>
    </lineage>
</organism>
<evidence type="ECO:0000313" key="2">
    <source>
        <dbReference type="EMBL" id="MFD2418797.1"/>
    </source>
</evidence>
<dbReference type="EMBL" id="JBHUKR010000009">
    <property type="protein sequence ID" value="MFD2418797.1"/>
    <property type="molecule type" value="Genomic_DNA"/>
</dbReference>
<feature type="transmembrane region" description="Helical" evidence="1">
    <location>
        <begin position="458"/>
        <end position="479"/>
    </location>
</feature>
<comment type="caution">
    <text evidence="2">The sequence shown here is derived from an EMBL/GenBank/DDBJ whole genome shotgun (WGS) entry which is preliminary data.</text>
</comment>
<dbReference type="RefSeq" id="WP_378266801.1">
    <property type="nucleotide sequence ID" value="NZ_JBHUKR010000009.1"/>
</dbReference>
<keyword evidence="1" id="KW-0812">Transmembrane</keyword>
<keyword evidence="1" id="KW-0472">Membrane</keyword>
<proteinExistence type="predicted"/>
<reference evidence="3" key="1">
    <citation type="journal article" date="2019" name="Int. J. Syst. Evol. Microbiol.">
        <title>The Global Catalogue of Microorganisms (GCM) 10K type strain sequencing project: providing services to taxonomists for standard genome sequencing and annotation.</title>
        <authorList>
            <consortium name="The Broad Institute Genomics Platform"/>
            <consortium name="The Broad Institute Genome Sequencing Center for Infectious Disease"/>
            <person name="Wu L."/>
            <person name="Ma J."/>
        </authorList>
    </citation>
    <scope>NUCLEOTIDE SEQUENCE [LARGE SCALE GENOMIC DNA]</scope>
    <source>
        <strain evidence="3">CGMCC 4.7645</strain>
    </source>
</reference>
<name>A0ABW5FWF5_9PSEU</name>
<sequence length="483" mass="51168">MRRWTVDDLNEAERELVLAVLGGGYLDLTGRTGNPEMPEIRGELIRQMMLDRFGWPGTERADPRGIRVSGARLAGGLDLAEVSSSLPLSLIDCHSAEPVRLRGAKLSTVDLTGLVAPRLIADEMTVERSLTLRNSVLGGGPFYAVHLGGARIGGVLNFSGARLSASEGPAMQASGLHTGSGVFINRGFHAEGTGEMGVVRLPGVVVGTMLNLAGATIRNPDGPSLVADYLRTGSNAVFYDGFEAEGTVRLVGAEIGGQLVCDDGRARPSRPGDLALHLSQVRITGHLLLAVSFPDGPLDVTGLTYGGRPGNATLTEWLEMLADRTPEYASQPYFQLAKAHSGAGHERNVKRIHLARQKDLLRRGDLGLSGRVWHRVAGVTVGYGYRPIVALLWLTGTLALSVLLVLLAGAAGLLGRCPPVEQVGLALNAVTPLVKVDHQRCVIDTSRGPGQAILAAGWVLQALTWAFLTLFVAGFTGLVRKSS</sequence>